<dbReference type="AlphaFoldDB" id="A0ABD1KEQ7"/>
<gene>
    <name evidence="8" type="ORF">ACEWY4_006864</name>
</gene>
<reference evidence="8 9" key="1">
    <citation type="submission" date="2024-09" db="EMBL/GenBank/DDBJ databases">
        <title>A chromosome-level genome assembly of Gray's grenadier anchovy, Coilia grayii.</title>
        <authorList>
            <person name="Fu Z."/>
        </authorList>
    </citation>
    <scope>NUCLEOTIDE SEQUENCE [LARGE SCALE GENOMIC DNA]</scope>
    <source>
        <strain evidence="8">G4</strain>
        <tissue evidence="8">Muscle</tissue>
    </source>
</reference>
<dbReference type="PANTHER" id="PTHR12081">
    <property type="entry name" value="TRANSCRIPTION FACTOR E2F"/>
    <property type="match status" value="1"/>
</dbReference>
<dbReference type="Pfam" id="PF02319">
    <property type="entry name" value="WHD_E2F_TDP"/>
    <property type="match status" value="1"/>
</dbReference>
<evidence type="ECO:0000256" key="1">
    <source>
        <dbReference type="ARBA" id="ARBA00010940"/>
    </source>
</evidence>
<keyword evidence="9" id="KW-1185">Reference proteome</keyword>
<comment type="caution">
    <text evidence="8">The sequence shown here is derived from an EMBL/GenBank/DDBJ whole genome shotgun (WGS) entry which is preliminary data.</text>
</comment>
<name>A0ABD1KEQ7_9TELE</name>
<accession>A0ABD1KEQ7</accession>
<evidence type="ECO:0000256" key="2">
    <source>
        <dbReference type="ARBA" id="ARBA00023015"/>
    </source>
</evidence>
<evidence type="ECO:0000256" key="3">
    <source>
        <dbReference type="ARBA" id="ARBA00023125"/>
    </source>
</evidence>
<evidence type="ECO:0000313" key="8">
    <source>
        <dbReference type="EMBL" id="KAL2097657.1"/>
    </source>
</evidence>
<dbReference type="InterPro" id="IPR003316">
    <property type="entry name" value="E2F_WHTH_DNA-bd_dom"/>
</dbReference>
<dbReference type="PANTHER" id="PTHR12081:SF35">
    <property type="entry name" value="TRANSCRIPTION FACTOR E2F5"/>
    <property type="match status" value="1"/>
</dbReference>
<dbReference type="SMART" id="SM01372">
    <property type="entry name" value="E2F_TDP"/>
    <property type="match status" value="1"/>
</dbReference>
<dbReference type="Gene3D" id="1.10.10.10">
    <property type="entry name" value="Winged helix-like DNA-binding domain superfamily/Winged helix DNA-binding domain"/>
    <property type="match status" value="1"/>
</dbReference>
<dbReference type="SUPFAM" id="SSF46785">
    <property type="entry name" value="Winged helix' DNA-binding domain"/>
    <property type="match status" value="1"/>
</dbReference>
<evidence type="ECO:0000259" key="7">
    <source>
        <dbReference type="SMART" id="SM01372"/>
    </source>
</evidence>
<comment type="subcellular location">
    <subcellularLocation>
        <location evidence="5">Nucleus</location>
    </subcellularLocation>
</comment>
<keyword evidence="4 5" id="KW-0804">Transcription</keyword>
<keyword evidence="6" id="KW-0175">Coiled coil</keyword>
<comment type="similarity">
    <text evidence="1 5">Belongs to the E2F/DP family.</text>
</comment>
<keyword evidence="5" id="KW-0539">Nucleus</keyword>
<dbReference type="GO" id="GO:0005634">
    <property type="term" value="C:nucleus"/>
    <property type="evidence" value="ECO:0007669"/>
    <property type="project" value="UniProtKB-SubCell"/>
</dbReference>
<protein>
    <recommendedName>
        <fullName evidence="7">E2F/DP family winged-helix DNA-binding domain-containing protein</fullName>
    </recommendedName>
</protein>
<keyword evidence="2 5" id="KW-0805">Transcription regulation</keyword>
<evidence type="ECO:0000256" key="6">
    <source>
        <dbReference type="SAM" id="Coils"/>
    </source>
</evidence>
<evidence type="ECO:0000313" key="9">
    <source>
        <dbReference type="Proteomes" id="UP001591681"/>
    </source>
</evidence>
<sequence length="106" mass="12147">MTLLQEAKDGILDLNEAAEALGVRQKRRIYDITNVLEGVGLIEKRRMSTIQWKGADQNQEQVELLKAEFSELEAKERELDQQQACLQEWFKNANADPKNSRYPLAG</sequence>
<dbReference type="InterPro" id="IPR015633">
    <property type="entry name" value="E2F"/>
</dbReference>
<dbReference type="EMBL" id="JBHFQA010000006">
    <property type="protein sequence ID" value="KAL2097657.1"/>
    <property type="molecule type" value="Genomic_DNA"/>
</dbReference>
<proteinExistence type="inferred from homology"/>
<dbReference type="InterPro" id="IPR036388">
    <property type="entry name" value="WH-like_DNA-bd_sf"/>
</dbReference>
<organism evidence="8 9">
    <name type="scientific">Coilia grayii</name>
    <name type="common">Gray's grenadier anchovy</name>
    <dbReference type="NCBI Taxonomy" id="363190"/>
    <lineage>
        <taxon>Eukaryota</taxon>
        <taxon>Metazoa</taxon>
        <taxon>Chordata</taxon>
        <taxon>Craniata</taxon>
        <taxon>Vertebrata</taxon>
        <taxon>Euteleostomi</taxon>
        <taxon>Actinopterygii</taxon>
        <taxon>Neopterygii</taxon>
        <taxon>Teleostei</taxon>
        <taxon>Clupei</taxon>
        <taxon>Clupeiformes</taxon>
        <taxon>Clupeoidei</taxon>
        <taxon>Engraulidae</taxon>
        <taxon>Coilinae</taxon>
        <taxon>Coilia</taxon>
    </lineage>
</organism>
<keyword evidence="3 5" id="KW-0238">DNA-binding</keyword>
<evidence type="ECO:0000256" key="5">
    <source>
        <dbReference type="RuleBase" id="RU003796"/>
    </source>
</evidence>
<dbReference type="SUPFAM" id="SSF144074">
    <property type="entry name" value="E2F-DP heterodimerization region"/>
    <property type="match status" value="1"/>
</dbReference>
<evidence type="ECO:0000256" key="4">
    <source>
        <dbReference type="ARBA" id="ARBA00023163"/>
    </source>
</evidence>
<dbReference type="InterPro" id="IPR036390">
    <property type="entry name" value="WH_DNA-bd_sf"/>
</dbReference>
<dbReference type="Gene3D" id="6.10.250.540">
    <property type="match status" value="1"/>
</dbReference>
<feature type="domain" description="E2F/DP family winged-helix DNA-binding" evidence="7">
    <location>
        <begin position="1"/>
        <end position="54"/>
    </location>
</feature>
<dbReference type="GO" id="GO:0003677">
    <property type="term" value="F:DNA binding"/>
    <property type="evidence" value="ECO:0007669"/>
    <property type="project" value="UniProtKB-KW"/>
</dbReference>
<feature type="coiled-coil region" evidence="6">
    <location>
        <begin position="55"/>
        <end position="92"/>
    </location>
</feature>
<dbReference type="InterPro" id="IPR037241">
    <property type="entry name" value="E2F-DP_heterodim"/>
</dbReference>
<dbReference type="Proteomes" id="UP001591681">
    <property type="component" value="Unassembled WGS sequence"/>
</dbReference>